<gene>
    <name evidence="1" type="ORF">SAMN06269173_11031</name>
</gene>
<dbReference type="RefSeq" id="WP_089333711.1">
    <property type="nucleotide sequence ID" value="NZ_FZNS01000010.1"/>
</dbReference>
<proteinExistence type="predicted"/>
<dbReference type="AlphaFoldDB" id="A0A238ZWA0"/>
<name>A0A238ZWA0_9BACT</name>
<dbReference type="Proteomes" id="UP000198310">
    <property type="component" value="Unassembled WGS sequence"/>
</dbReference>
<reference evidence="2" key="1">
    <citation type="submission" date="2017-06" db="EMBL/GenBank/DDBJ databases">
        <authorList>
            <person name="Varghese N."/>
            <person name="Submissions S."/>
        </authorList>
    </citation>
    <scope>NUCLEOTIDE SEQUENCE [LARGE SCALE GENOMIC DNA]</scope>
    <source>
        <strain evidence="2">DSM 28041</strain>
    </source>
</reference>
<evidence type="ECO:0000313" key="2">
    <source>
        <dbReference type="Proteomes" id="UP000198310"/>
    </source>
</evidence>
<organism evidence="1 2">
    <name type="scientific">Hymenobacter mucosus</name>
    <dbReference type="NCBI Taxonomy" id="1411120"/>
    <lineage>
        <taxon>Bacteria</taxon>
        <taxon>Pseudomonadati</taxon>
        <taxon>Bacteroidota</taxon>
        <taxon>Cytophagia</taxon>
        <taxon>Cytophagales</taxon>
        <taxon>Hymenobacteraceae</taxon>
        <taxon>Hymenobacter</taxon>
    </lineage>
</organism>
<sequence length="111" mass="11862">MSARSIQVGQAVYCQIYQLAGVVYDIFPAAAGRRRRPGCSVVLASGQDIGCFTATEADQLLQPLGKTSLQFCFAGVTQLRAAIQEGCFTRAWQEATFQARAAGYTVSTSST</sequence>
<keyword evidence="2" id="KW-1185">Reference proteome</keyword>
<accession>A0A238ZWA0</accession>
<dbReference type="EMBL" id="FZNS01000010">
    <property type="protein sequence ID" value="SNR87645.1"/>
    <property type="molecule type" value="Genomic_DNA"/>
</dbReference>
<evidence type="ECO:0000313" key="1">
    <source>
        <dbReference type="EMBL" id="SNR87645.1"/>
    </source>
</evidence>
<protein>
    <submittedName>
        <fullName evidence="1">Uncharacterized protein</fullName>
    </submittedName>
</protein>